<dbReference type="InterPro" id="IPR023772">
    <property type="entry name" value="DNA-bd_HTH_TetR-type_CS"/>
</dbReference>
<feature type="DNA-binding region" description="H-T-H motif" evidence="5">
    <location>
        <begin position="31"/>
        <end position="50"/>
    </location>
</feature>
<evidence type="ECO:0000256" key="2">
    <source>
        <dbReference type="ARBA" id="ARBA00023015"/>
    </source>
</evidence>
<dbReference type="PANTHER" id="PTHR30055">
    <property type="entry name" value="HTH-TYPE TRANSCRIPTIONAL REGULATOR RUTR"/>
    <property type="match status" value="1"/>
</dbReference>
<evidence type="ECO:0000313" key="7">
    <source>
        <dbReference type="EMBL" id="MBC6465059.1"/>
    </source>
</evidence>
<keyword evidence="8" id="KW-1185">Reference proteome</keyword>
<keyword evidence="2" id="KW-0805">Transcription regulation</keyword>
<reference evidence="7 8" key="1">
    <citation type="submission" date="2020-06" db="EMBL/GenBank/DDBJ databases">
        <title>Actinomadura xiongansis sp. nov., isolated from soil of Baiyangdian.</title>
        <authorList>
            <person name="Zhang X."/>
        </authorList>
    </citation>
    <scope>NUCLEOTIDE SEQUENCE [LARGE SCALE GENOMIC DNA]</scope>
    <source>
        <strain evidence="7 8">HBUM206468</strain>
    </source>
</reference>
<dbReference type="InterPro" id="IPR009057">
    <property type="entry name" value="Homeodomain-like_sf"/>
</dbReference>
<sequence>MPKVVDPAERRRELTAAVWRVIRRDGLDQASVRNVAREAGVSMGSLRHYFATQSELLVFALQVIIDRIETRIATLPTEPESRRQAERVLAELLPMDAERAAENEVWLAFTARAMVDPGLRALRDRSHDTLREGCRAVVRRLAGGDGAGTDVELEADRLHSLIDGLAVHAAMRPDVTTSERMRVIIARHLDELERTVR</sequence>
<keyword evidence="1" id="KW-0678">Repressor</keyword>
<feature type="domain" description="HTH tetR-type" evidence="6">
    <location>
        <begin position="8"/>
        <end position="68"/>
    </location>
</feature>
<proteinExistence type="predicted"/>
<keyword evidence="3 5" id="KW-0238">DNA-binding</keyword>
<dbReference type="InterPro" id="IPR050109">
    <property type="entry name" value="HTH-type_TetR-like_transc_reg"/>
</dbReference>
<evidence type="ECO:0000256" key="3">
    <source>
        <dbReference type="ARBA" id="ARBA00023125"/>
    </source>
</evidence>
<dbReference type="Proteomes" id="UP000805614">
    <property type="component" value="Unassembled WGS sequence"/>
</dbReference>
<dbReference type="InterPro" id="IPR036271">
    <property type="entry name" value="Tet_transcr_reg_TetR-rel_C_sf"/>
</dbReference>
<accession>A0ABR7LKE8</accession>
<dbReference type="PROSITE" id="PS01081">
    <property type="entry name" value="HTH_TETR_1"/>
    <property type="match status" value="1"/>
</dbReference>
<gene>
    <name evidence="7" type="ORF">HKK74_06065</name>
</gene>
<evidence type="ECO:0000313" key="8">
    <source>
        <dbReference type="Proteomes" id="UP000805614"/>
    </source>
</evidence>
<dbReference type="Pfam" id="PF13977">
    <property type="entry name" value="TetR_C_6"/>
    <property type="match status" value="1"/>
</dbReference>
<dbReference type="EMBL" id="JABVEC010000003">
    <property type="protein sequence ID" value="MBC6465059.1"/>
    <property type="molecule type" value="Genomic_DNA"/>
</dbReference>
<evidence type="ECO:0000256" key="5">
    <source>
        <dbReference type="PROSITE-ProRule" id="PRU00335"/>
    </source>
</evidence>
<protein>
    <submittedName>
        <fullName evidence="7">TetR family transcriptional regulator C-terminal domain-containing protein</fullName>
    </submittedName>
</protein>
<evidence type="ECO:0000256" key="4">
    <source>
        <dbReference type="ARBA" id="ARBA00023163"/>
    </source>
</evidence>
<dbReference type="SUPFAM" id="SSF48498">
    <property type="entry name" value="Tetracyclin repressor-like, C-terminal domain"/>
    <property type="match status" value="1"/>
</dbReference>
<organism evidence="7 8">
    <name type="scientific">Actinomadura alba</name>
    <dbReference type="NCBI Taxonomy" id="406431"/>
    <lineage>
        <taxon>Bacteria</taxon>
        <taxon>Bacillati</taxon>
        <taxon>Actinomycetota</taxon>
        <taxon>Actinomycetes</taxon>
        <taxon>Streptosporangiales</taxon>
        <taxon>Thermomonosporaceae</taxon>
        <taxon>Actinomadura</taxon>
    </lineage>
</organism>
<comment type="caution">
    <text evidence="7">The sequence shown here is derived from an EMBL/GenBank/DDBJ whole genome shotgun (WGS) entry which is preliminary data.</text>
</comment>
<dbReference type="Pfam" id="PF00440">
    <property type="entry name" value="TetR_N"/>
    <property type="match status" value="1"/>
</dbReference>
<dbReference type="InterPro" id="IPR039538">
    <property type="entry name" value="BetI_C"/>
</dbReference>
<evidence type="ECO:0000259" key="6">
    <source>
        <dbReference type="PROSITE" id="PS50977"/>
    </source>
</evidence>
<keyword evidence="4" id="KW-0804">Transcription</keyword>
<dbReference type="SUPFAM" id="SSF46689">
    <property type="entry name" value="Homeodomain-like"/>
    <property type="match status" value="1"/>
</dbReference>
<dbReference type="InterPro" id="IPR001647">
    <property type="entry name" value="HTH_TetR"/>
</dbReference>
<dbReference type="Gene3D" id="1.10.357.10">
    <property type="entry name" value="Tetracycline Repressor, domain 2"/>
    <property type="match status" value="1"/>
</dbReference>
<dbReference type="PANTHER" id="PTHR30055:SF226">
    <property type="entry name" value="HTH-TYPE TRANSCRIPTIONAL REGULATOR PKSA"/>
    <property type="match status" value="1"/>
</dbReference>
<dbReference type="PROSITE" id="PS50977">
    <property type="entry name" value="HTH_TETR_2"/>
    <property type="match status" value="1"/>
</dbReference>
<evidence type="ECO:0000256" key="1">
    <source>
        <dbReference type="ARBA" id="ARBA00022491"/>
    </source>
</evidence>
<name>A0ABR7LKE8_9ACTN</name>
<dbReference type="RefSeq" id="WP_187242077.1">
    <property type="nucleotide sequence ID" value="NZ_BAAAOK010000017.1"/>
</dbReference>